<feature type="transmembrane region" description="Helical" evidence="1">
    <location>
        <begin position="27"/>
        <end position="45"/>
    </location>
</feature>
<evidence type="ECO:0000313" key="3">
    <source>
        <dbReference type="Proteomes" id="UP001327219"/>
    </source>
</evidence>
<organism evidence="2 3">
    <name type="scientific">Candidatus Bandiella euplotis</name>
    <dbReference type="NCBI Taxonomy" id="1664265"/>
    <lineage>
        <taxon>Bacteria</taxon>
        <taxon>Pseudomonadati</taxon>
        <taxon>Pseudomonadota</taxon>
        <taxon>Alphaproteobacteria</taxon>
        <taxon>Rickettsiales</taxon>
        <taxon>Candidatus Midichloriaceae</taxon>
        <taxon>Candidatus Bandiella</taxon>
    </lineage>
</organism>
<evidence type="ECO:0000256" key="1">
    <source>
        <dbReference type="SAM" id="Phobius"/>
    </source>
</evidence>
<keyword evidence="1" id="KW-1133">Transmembrane helix</keyword>
<gene>
    <name evidence="2" type="ORF">Bandiella_01453</name>
</gene>
<sequence length="72" mass="8685">MKYGKLFMHILYINIERNTRGYEYDSLTSKVVIIFFDVTFFNSLLSYLDSFFFLCITKYMPLIIMTVYPIIE</sequence>
<dbReference type="EMBL" id="CP110820">
    <property type="protein sequence ID" value="WPX97305.1"/>
    <property type="molecule type" value="Genomic_DNA"/>
</dbReference>
<accession>A0ABZ0UQX8</accession>
<keyword evidence="1" id="KW-0472">Membrane</keyword>
<reference evidence="2 3" key="1">
    <citation type="submission" date="2022-11" db="EMBL/GenBank/DDBJ databases">
        <title>Host association and intracellularity evolved multiple times independently in the Rickettsiales.</title>
        <authorList>
            <person name="Castelli M."/>
            <person name="Nardi T."/>
            <person name="Gammuto L."/>
            <person name="Bellinzona G."/>
            <person name="Sabaneyeva E."/>
            <person name="Potekhin A."/>
            <person name="Serra V."/>
            <person name="Petroni G."/>
            <person name="Sassera D."/>
        </authorList>
    </citation>
    <scope>NUCLEOTIDE SEQUENCE [LARGE SCALE GENOMIC DNA]</scope>
    <source>
        <strain evidence="2 3">NDG2</strain>
    </source>
</reference>
<evidence type="ECO:0000313" key="2">
    <source>
        <dbReference type="EMBL" id="WPX97305.1"/>
    </source>
</evidence>
<keyword evidence="3" id="KW-1185">Reference proteome</keyword>
<keyword evidence="1" id="KW-0812">Transmembrane</keyword>
<dbReference type="Proteomes" id="UP001327219">
    <property type="component" value="Chromosome"/>
</dbReference>
<proteinExistence type="predicted"/>
<name>A0ABZ0UQX8_9RICK</name>
<protein>
    <submittedName>
        <fullName evidence="2">Uncharacterized protein</fullName>
    </submittedName>
</protein>